<keyword evidence="8" id="KW-0804">Transcription</keyword>
<name>A0A6G1S9X9_9ACAR</name>
<dbReference type="GO" id="GO:0045786">
    <property type="term" value="P:negative regulation of cell cycle"/>
    <property type="evidence" value="ECO:0007669"/>
    <property type="project" value="TreeGrafter"/>
</dbReference>
<dbReference type="Pfam" id="PF05053">
    <property type="entry name" value="Menin"/>
    <property type="match status" value="2"/>
</dbReference>
<evidence type="ECO:0000256" key="6">
    <source>
        <dbReference type="ARBA" id="ARBA00023015"/>
    </source>
</evidence>
<evidence type="ECO:0000256" key="7">
    <source>
        <dbReference type="ARBA" id="ARBA00023125"/>
    </source>
</evidence>
<dbReference type="GO" id="GO:0003682">
    <property type="term" value="F:chromatin binding"/>
    <property type="evidence" value="ECO:0007669"/>
    <property type="project" value="TreeGrafter"/>
</dbReference>
<keyword evidence="3" id="KW-0678">Repressor</keyword>
<dbReference type="PANTHER" id="PTHR12693">
    <property type="entry name" value="MENIN"/>
    <property type="match status" value="1"/>
</dbReference>
<sequence>MIDILKQKHFFPLKNFEDVEKLFEFNIDESNGEPNLALLSIVAGLIEHSLVTVTDKDDLAANSRPVNHRKEAAQRRFSSNRWANLTSSSSHTHQHLSSTSNEHYQGHSNNNNNGKQQQKKFRPSDVESNEAGYVSSDSNNDSEGSMIDWSANDNLTIPEIEFEVVETLYKRFVDQFRGTIDFKDDELHKTNLKIKRISDSVWEHLSNSYYKDKTHLQSIFSYLTTNKLDCFGLAFAVIAGCQILNLKNIYLALSEDHAWVMFDLKPEETKSVQKERELAEYTENNVPIPTCALYGTCEVTWHGKANSDKRGQPVTYKNCWLYTNGYAVKCDTKQCVAALINSINPSINSNTDSEILALLQQRLLWLLFHRKDYFPMSLGNLGELEDLCPTPDAPLTPHDLFNLGIDISRTKYNDSHVYPYTYLASYFYNHGRFKEALETWADSSAVMTKYNYSRDDEEIYKEFFEVANELIPSMLKVLTAGGLEPGRVSLKPFLQDPECLALILKFYDNICCWEEGSSTPVLHIGWAKNFVATVLKFNPIIRSKIKLLTEEEWNHNKACASECEVSSRADQCSSTACDQSNGHKEHEDDRLSNEGTKIKHEPDNFCITATESHEDDKSTMSSSSTKVDHETSARPRKRALSINDKVETSVTTPGKLKLSDAAEVSSVGCSAIADENLQLVSCGTSKRENRLEFDNENNVAVILKSRKIAGVRDLLQAERLNKTAIELQLTAQSQCAVRGRSNSNSYTNDFIPFASLGGSSTRSKRLHR</sequence>
<evidence type="ECO:0000256" key="5">
    <source>
        <dbReference type="ARBA" id="ARBA00022853"/>
    </source>
</evidence>
<evidence type="ECO:0000256" key="2">
    <source>
        <dbReference type="ARBA" id="ARBA00021162"/>
    </source>
</evidence>
<feature type="region of interest" description="Disordered" evidence="10">
    <location>
        <begin position="573"/>
        <end position="596"/>
    </location>
</feature>
<dbReference type="GO" id="GO:0000976">
    <property type="term" value="F:transcription cis-regulatory region binding"/>
    <property type="evidence" value="ECO:0007669"/>
    <property type="project" value="TreeGrafter"/>
</dbReference>
<comment type="subcellular location">
    <subcellularLocation>
        <location evidence="1">Nucleus</location>
    </subcellularLocation>
</comment>
<dbReference type="GO" id="GO:0006357">
    <property type="term" value="P:regulation of transcription by RNA polymerase II"/>
    <property type="evidence" value="ECO:0007669"/>
    <property type="project" value="TreeGrafter"/>
</dbReference>
<evidence type="ECO:0000256" key="10">
    <source>
        <dbReference type="SAM" id="MobiDB-lite"/>
    </source>
</evidence>
<dbReference type="CDD" id="cd14456">
    <property type="entry name" value="Menin"/>
    <property type="match status" value="1"/>
</dbReference>
<evidence type="ECO:0000256" key="1">
    <source>
        <dbReference type="ARBA" id="ARBA00004123"/>
    </source>
</evidence>
<protein>
    <recommendedName>
        <fullName evidence="2">Menin</fullName>
    </recommendedName>
</protein>
<evidence type="ECO:0000256" key="9">
    <source>
        <dbReference type="ARBA" id="ARBA00023242"/>
    </source>
</evidence>
<evidence type="ECO:0000313" key="11">
    <source>
        <dbReference type="EMBL" id="MDE47198.1"/>
    </source>
</evidence>
<dbReference type="AlphaFoldDB" id="A0A6G1S9X9"/>
<keyword evidence="4" id="KW-0597">Phosphoprotein</keyword>
<feature type="region of interest" description="Disordered" evidence="10">
    <location>
        <begin position="88"/>
        <end position="147"/>
    </location>
</feature>
<reference evidence="11" key="1">
    <citation type="submission" date="2018-10" db="EMBL/GenBank/DDBJ databases">
        <title>Transcriptome assembly of Aceria tosichella (Wheat curl mite) Type 2.</title>
        <authorList>
            <person name="Scully E.D."/>
            <person name="Geib S.M."/>
            <person name="Palmer N.A."/>
            <person name="Gupta A.K."/>
            <person name="Sarath G."/>
            <person name="Tatineni S."/>
        </authorList>
    </citation>
    <scope>NUCLEOTIDE SEQUENCE</scope>
    <source>
        <strain evidence="11">LincolnNE</strain>
    </source>
</reference>
<dbReference type="GO" id="GO:0000785">
    <property type="term" value="C:chromatin"/>
    <property type="evidence" value="ECO:0007669"/>
    <property type="project" value="TreeGrafter"/>
</dbReference>
<proteinExistence type="predicted"/>
<dbReference type="PANTHER" id="PTHR12693:SF3">
    <property type="entry name" value="MENIN"/>
    <property type="match status" value="1"/>
</dbReference>
<dbReference type="GO" id="GO:0008285">
    <property type="term" value="P:negative regulation of cell population proliferation"/>
    <property type="evidence" value="ECO:0007669"/>
    <property type="project" value="TreeGrafter"/>
</dbReference>
<organism evidence="11">
    <name type="scientific">Aceria tosichella</name>
    <name type="common">wheat curl mite</name>
    <dbReference type="NCBI Taxonomy" id="561515"/>
    <lineage>
        <taxon>Eukaryota</taxon>
        <taxon>Metazoa</taxon>
        <taxon>Ecdysozoa</taxon>
        <taxon>Arthropoda</taxon>
        <taxon>Chelicerata</taxon>
        <taxon>Arachnida</taxon>
        <taxon>Acari</taxon>
        <taxon>Acariformes</taxon>
        <taxon>Trombidiformes</taxon>
        <taxon>Prostigmata</taxon>
        <taxon>Eupodina</taxon>
        <taxon>Eriophyoidea</taxon>
        <taxon>Eriophyidae</taxon>
        <taxon>Eriophyinae</taxon>
        <taxon>Aceriini</taxon>
        <taxon>Aceria</taxon>
    </lineage>
</organism>
<dbReference type="InterPro" id="IPR007747">
    <property type="entry name" value="Menin"/>
</dbReference>
<dbReference type="GO" id="GO:0035097">
    <property type="term" value="C:histone methyltransferase complex"/>
    <property type="evidence" value="ECO:0007669"/>
    <property type="project" value="TreeGrafter"/>
</dbReference>
<keyword evidence="9" id="KW-0539">Nucleus</keyword>
<feature type="region of interest" description="Disordered" evidence="10">
    <location>
        <begin position="62"/>
        <end position="81"/>
    </location>
</feature>
<accession>A0A6G1S9X9</accession>
<dbReference type="GO" id="GO:0000403">
    <property type="term" value="F:Y-form DNA binding"/>
    <property type="evidence" value="ECO:0007669"/>
    <property type="project" value="TreeGrafter"/>
</dbReference>
<feature type="region of interest" description="Disordered" evidence="10">
    <location>
        <begin position="610"/>
        <end position="638"/>
    </location>
</feature>
<dbReference type="EMBL" id="GGYP01002427">
    <property type="protein sequence ID" value="MDE47198.1"/>
    <property type="molecule type" value="Transcribed_RNA"/>
</dbReference>
<evidence type="ECO:0000256" key="4">
    <source>
        <dbReference type="ARBA" id="ARBA00022553"/>
    </source>
</evidence>
<feature type="compositionally biased region" description="Basic and acidic residues" evidence="10">
    <location>
        <begin position="581"/>
        <end position="596"/>
    </location>
</feature>
<keyword evidence="6" id="KW-0805">Transcription regulation</keyword>
<gene>
    <name evidence="11" type="primary">MEN1</name>
    <name evidence="11" type="ORF">g.13081</name>
</gene>
<evidence type="ECO:0000256" key="8">
    <source>
        <dbReference type="ARBA" id="ARBA00023163"/>
    </source>
</evidence>
<keyword evidence="5" id="KW-0156">Chromatin regulator</keyword>
<feature type="compositionally biased region" description="Low complexity" evidence="10">
    <location>
        <begin position="88"/>
        <end position="100"/>
    </location>
</feature>
<dbReference type="GO" id="GO:0006325">
    <property type="term" value="P:chromatin organization"/>
    <property type="evidence" value="ECO:0007669"/>
    <property type="project" value="UniProtKB-KW"/>
</dbReference>
<keyword evidence="7" id="KW-0238">DNA-binding</keyword>
<evidence type="ECO:0000256" key="3">
    <source>
        <dbReference type="ARBA" id="ARBA00022491"/>
    </source>
</evidence>